<keyword evidence="1" id="KW-1133">Transmembrane helix</keyword>
<evidence type="ECO:0000256" key="1">
    <source>
        <dbReference type="SAM" id="Phobius"/>
    </source>
</evidence>
<dbReference type="Proteomes" id="UP000014060">
    <property type="component" value="Unassembled WGS sequence"/>
</dbReference>
<keyword evidence="1" id="KW-0812">Transmembrane</keyword>
<comment type="caution">
    <text evidence="2">The sequence shown here is derived from an EMBL/GenBank/DDBJ whole genome shotgun (WGS) entry which is preliminary data.</text>
</comment>
<feature type="transmembrane region" description="Helical" evidence="1">
    <location>
        <begin position="6"/>
        <end position="23"/>
    </location>
</feature>
<reference evidence="2 3" key="1">
    <citation type="submission" date="2013-01" db="EMBL/GenBank/DDBJ databases">
        <title>The Genome Sequence of Bacillus cereus TIAC219.</title>
        <authorList>
            <consortium name="The Broad Institute Genome Sequencing Platform"/>
            <consortium name="The Broad Institute Genome Sequencing Center for Infectious Disease"/>
            <person name="Feldgarden M."/>
            <person name="Van der Auwera G.A."/>
            <person name="Mahillon J."/>
            <person name="Duprez V."/>
            <person name="Timmery S."/>
            <person name="Mattelet C."/>
            <person name="Dierick K."/>
            <person name="Sun M."/>
            <person name="Yu Z."/>
            <person name="Zhu L."/>
            <person name="Hu X."/>
            <person name="Shank E.B."/>
            <person name="Swiecicka I."/>
            <person name="Hansen B.M."/>
            <person name="Andrup L."/>
            <person name="Walker B."/>
            <person name="Young S.K."/>
            <person name="Zeng Q."/>
            <person name="Gargeya S."/>
            <person name="Fitzgerald M."/>
            <person name="Haas B."/>
            <person name="Abouelleil A."/>
            <person name="Alvarado L."/>
            <person name="Arachchi H.M."/>
            <person name="Berlin A.M."/>
            <person name="Chapman S.B."/>
            <person name="Dewar J."/>
            <person name="Goldberg J."/>
            <person name="Griggs A."/>
            <person name="Gujja S."/>
            <person name="Hansen M."/>
            <person name="Howarth C."/>
            <person name="Imamovic A."/>
            <person name="Larimer J."/>
            <person name="McCowan C."/>
            <person name="Murphy C."/>
            <person name="Neiman D."/>
            <person name="Pearson M."/>
            <person name="Priest M."/>
            <person name="Roberts A."/>
            <person name="Saif S."/>
            <person name="Shea T."/>
            <person name="Sisk P."/>
            <person name="Sykes S."/>
            <person name="Wortman J."/>
            <person name="Nusbaum C."/>
            <person name="Birren B."/>
        </authorList>
    </citation>
    <scope>NUCLEOTIDE SEQUENCE [LARGE SCALE GENOMIC DNA]</scope>
    <source>
        <strain evidence="2 3">TIAC219</strain>
    </source>
</reference>
<proteinExistence type="predicted"/>
<dbReference type="EMBL" id="AHCJ01000083">
    <property type="protein sequence ID" value="EOQ57895.1"/>
    <property type="molecule type" value="Genomic_DNA"/>
</dbReference>
<protein>
    <submittedName>
        <fullName evidence="2">Uncharacterized protein</fullName>
    </submittedName>
</protein>
<gene>
    <name evidence="2" type="ORF">IAY_06191</name>
</gene>
<dbReference type="AlphaFoldDB" id="A0ABC9SQL9"/>
<organism evidence="2 3">
    <name type="scientific">Bacillus cereus TIAC219</name>
    <dbReference type="NCBI Taxonomy" id="718222"/>
    <lineage>
        <taxon>Bacteria</taxon>
        <taxon>Bacillati</taxon>
        <taxon>Bacillota</taxon>
        <taxon>Bacilli</taxon>
        <taxon>Bacillales</taxon>
        <taxon>Bacillaceae</taxon>
        <taxon>Bacillus</taxon>
        <taxon>Bacillus cereus group</taxon>
    </lineage>
</organism>
<keyword evidence="1" id="KW-0472">Membrane</keyword>
<evidence type="ECO:0000313" key="3">
    <source>
        <dbReference type="Proteomes" id="UP000014060"/>
    </source>
</evidence>
<sequence>MIVDILIGTFSTLVVGIMVYEITKERRKKK</sequence>
<accession>A0ABC9SQL9</accession>
<name>A0ABC9SQL9_BACCE</name>
<evidence type="ECO:0000313" key="2">
    <source>
        <dbReference type="EMBL" id="EOQ57895.1"/>
    </source>
</evidence>